<dbReference type="EMBL" id="JABEVQ010000003">
    <property type="protein sequence ID" value="NWN91219.1"/>
    <property type="molecule type" value="Genomic_DNA"/>
</dbReference>
<dbReference type="AlphaFoldDB" id="A0A851HN23"/>
<name>A0A851HN23_9GAMM</name>
<evidence type="ECO:0000313" key="3">
    <source>
        <dbReference type="Proteomes" id="UP000536442"/>
    </source>
</evidence>
<keyword evidence="1" id="KW-0472">Membrane</keyword>
<reference evidence="2 3" key="1">
    <citation type="submission" date="2020-03" db="EMBL/GenBank/DDBJ databases">
        <title>Metagenomic, metatranscriptomic, and metabolomic analyses revealed the key microbes and metabolic features during the fermentation of ganjang, Korean traditional soy sauce.</title>
        <authorList>
            <person name="Chun B.H."/>
            <person name="Jeon C.O."/>
        </authorList>
    </citation>
    <scope>NUCLEOTIDE SEQUENCE [LARGE SCALE GENOMIC DNA]</scope>
    <source>
        <strain evidence="2 3">KG14</strain>
    </source>
</reference>
<accession>A0A851HN23</accession>
<keyword evidence="3" id="KW-1185">Reference proteome</keyword>
<comment type="caution">
    <text evidence="2">The sequence shown here is derived from an EMBL/GenBank/DDBJ whole genome shotgun (WGS) entry which is preliminary data.</text>
</comment>
<keyword evidence="1" id="KW-0812">Transmembrane</keyword>
<keyword evidence="1" id="KW-1133">Transmembrane helix</keyword>
<proteinExistence type="predicted"/>
<protein>
    <submittedName>
        <fullName evidence="2">Uncharacterized protein</fullName>
    </submittedName>
</protein>
<evidence type="ECO:0000313" key="2">
    <source>
        <dbReference type="EMBL" id="NWN91219.1"/>
    </source>
</evidence>
<sequence length="212" mass="24379">MDYLNPISNLAMVIIWVIYLQLFLIQYRRGSRPYLVIHHGQNESVDSMCLLVNMGKEAVHVQCVQVVVQTRDDTESLLTVTRYERVSSDDNNLRQSLRQGPLESGDFLVLGSFRDILTGACGDDSEPGQEIDHIRAFTIRAAVMHGPSSYPVGARRRFYLEHNGKSCVFPEYIYTEQLTKRRSKREVSRWIERELNPRHTGQFVTENTDQSA</sequence>
<evidence type="ECO:0000256" key="1">
    <source>
        <dbReference type="SAM" id="Phobius"/>
    </source>
</evidence>
<dbReference type="Proteomes" id="UP000536442">
    <property type="component" value="Unassembled WGS sequence"/>
</dbReference>
<feature type="transmembrane region" description="Helical" evidence="1">
    <location>
        <begin position="6"/>
        <end position="25"/>
    </location>
</feature>
<gene>
    <name evidence="2" type="ORF">HLV39_06905</name>
</gene>
<organism evidence="2 3">
    <name type="scientific">Marinobacter adhaerens</name>
    <dbReference type="NCBI Taxonomy" id="1033846"/>
    <lineage>
        <taxon>Bacteria</taxon>
        <taxon>Pseudomonadati</taxon>
        <taxon>Pseudomonadota</taxon>
        <taxon>Gammaproteobacteria</taxon>
        <taxon>Pseudomonadales</taxon>
        <taxon>Marinobacteraceae</taxon>
        <taxon>Marinobacter</taxon>
    </lineage>
</organism>